<evidence type="ECO:0000256" key="2">
    <source>
        <dbReference type="ARBA" id="ARBA00022801"/>
    </source>
</evidence>
<gene>
    <name evidence="3" type="ORF">S12H4_54448</name>
</gene>
<dbReference type="EMBL" id="BARW01034808">
    <property type="protein sequence ID" value="GAJ10320.1"/>
    <property type="molecule type" value="Genomic_DNA"/>
</dbReference>
<proteinExistence type="predicted"/>
<dbReference type="PANTHER" id="PTHR11358">
    <property type="entry name" value="ARGINASE/AGMATINASE"/>
    <property type="match status" value="1"/>
</dbReference>
<evidence type="ECO:0000256" key="1">
    <source>
        <dbReference type="ARBA" id="ARBA00022723"/>
    </source>
</evidence>
<dbReference type="Gene3D" id="3.40.800.10">
    <property type="entry name" value="Ureohydrolase domain"/>
    <property type="match status" value="1"/>
</dbReference>
<dbReference type="InterPro" id="IPR006035">
    <property type="entry name" value="Ureohydrolase"/>
</dbReference>
<reference evidence="3" key="1">
    <citation type="journal article" date="2014" name="Front. Microbiol.">
        <title>High frequency of phylogenetically diverse reductive dehalogenase-homologous genes in deep subseafloor sedimentary metagenomes.</title>
        <authorList>
            <person name="Kawai M."/>
            <person name="Futagami T."/>
            <person name="Toyoda A."/>
            <person name="Takaki Y."/>
            <person name="Nishi S."/>
            <person name="Hori S."/>
            <person name="Arai W."/>
            <person name="Tsubouchi T."/>
            <person name="Morono Y."/>
            <person name="Uchiyama I."/>
            <person name="Ito T."/>
            <person name="Fujiyama A."/>
            <person name="Inagaki F."/>
            <person name="Takami H."/>
        </authorList>
    </citation>
    <scope>NUCLEOTIDE SEQUENCE</scope>
    <source>
        <strain evidence="3">Expedition CK06-06</strain>
    </source>
</reference>
<dbReference type="SUPFAM" id="SSF52768">
    <property type="entry name" value="Arginase/deacetylase"/>
    <property type="match status" value="1"/>
</dbReference>
<keyword evidence="2" id="KW-0378">Hydrolase</keyword>
<dbReference type="AlphaFoldDB" id="X1VNG9"/>
<sequence length="119" mass="13004">MLQLATTEGVIDPERTIQIGLRGRGLTRCDFSFDSGMRVVLVEEFQKKGAVAIAEEARKIVGSGPCYLTIDTDVFDCSEMPGTTLPEPFGLTGREVRDFLRDLRGLDLVGADIVELCPP</sequence>
<protein>
    <recommendedName>
        <fullName evidence="4">Agmatinase</fullName>
    </recommendedName>
</protein>
<evidence type="ECO:0008006" key="4">
    <source>
        <dbReference type="Google" id="ProtNLM"/>
    </source>
</evidence>
<evidence type="ECO:0000313" key="3">
    <source>
        <dbReference type="EMBL" id="GAJ10320.1"/>
    </source>
</evidence>
<dbReference type="InterPro" id="IPR023696">
    <property type="entry name" value="Ureohydrolase_dom_sf"/>
</dbReference>
<name>X1VNG9_9ZZZZ</name>
<dbReference type="PANTHER" id="PTHR11358:SF26">
    <property type="entry name" value="GUANIDINO ACID HYDROLASE, MITOCHONDRIAL"/>
    <property type="match status" value="1"/>
</dbReference>
<dbReference type="PROSITE" id="PS51409">
    <property type="entry name" value="ARGINASE_2"/>
    <property type="match status" value="1"/>
</dbReference>
<dbReference type="GO" id="GO:0046872">
    <property type="term" value="F:metal ion binding"/>
    <property type="evidence" value="ECO:0007669"/>
    <property type="project" value="UniProtKB-KW"/>
</dbReference>
<dbReference type="Pfam" id="PF00491">
    <property type="entry name" value="Arginase"/>
    <property type="match status" value="1"/>
</dbReference>
<accession>X1VNG9</accession>
<organism evidence="3">
    <name type="scientific">marine sediment metagenome</name>
    <dbReference type="NCBI Taxonomy" id="412755"/>
    <lineage>
        <taxon>unclassified sequences</taxon>
        <taxon>metagenomes</taxon>
        <taxon>ecological metagenomes</taxon>
    </lineage>
</organism>
<keyword evidence="1" id="KW-0479">Metal-binding</keyword>
<dbReference type="GO" id="GO:0033389">
    <property type="term" value="P:putrescine biosynthetic process from arginine, via agmatine"/>
    <property type="evidence" value="ECO:0007669"/>
    <property type="project" value="TreeGrafter"/>
</dbReference>
<comment type="caution">
    <text evidence="3">The sequence shown here is derived from an EMBL/GenBank/DDBJ whole genome shotgun (WGS) entry which is preliminary data.</text>
</comment>
<dbReference type="GO" id="GO:0008783">
    <property type="term" value="F:agmatinase activity"/>
    <property type="evidence" value="ECO:0007669"/>
    <property type="project" value="TreeGrafter"/>
</dbReference>